<dbReference type="Proteomes" id="UP001589575">
    <property type="component" value="Unassembled WGS sequence"/>
</dbReference>
<evidence type="ECO:0000313" key="1">
    <source>
        <dbReference type="EMBL" id="MFB9072607.1"/>
    </source>
</evidence>
<dbReference type="EMBL" id="JBHMFI010000001">
    <property type="protein sequence ID" value="MFB9072607.1"/>
    <property type="molecule type" value="Genomic_DNA"/>
</dbReference>
<evidence type="ECO:0000313" key="2">
    <source>
        <dbReference type="Proteomes" id="UP001589575"/>
    </source>
</evidence>
<protein>
    <submittedName>
        <fullName evidence="1">Uncharacterized protein</fullName>
    </submittedName>
</protein>
<name>A0ABV5G0Z8_9MICC</name>
<reference evidence="1 2" key="1">
    <citation type="submission" date="2024-09" db="EMBL/GenBank/DDBJ databases">
        <authorList>
            <person name="Sun Q."/>
            <person name="Mori K."/>
        </authorList>
    </citation>
    <scope>NUCLEOTIDE SEQUENCE [LARGE SCALE GENOMIC DNA]</scope>
    <source>
        <strain evidence="1 2">CCM 7609</strain>
    </source>
</reference>
<keyword evidence="2" id="KW-1185">Reference proteome</keyword>
<sequence length="76" mass="7954">MLEMTIAVTSRAITAKAPSTHTKTLEPAIWATCSWACTSGVATVTAIPSVSANSCRAAWTAAWSAPPSRLIRTYSA</sequence>
<gene>
    <name evidence="1" type="ORF">ACFFX0_15930</name>
</gene>
<accession>A0ABV5G0Z8</accession>
<comment type="caution">
    <text evidence="1">The sequence shown here is derived from an EMBL/GenBank/DDBJ whole genome shotgun (WGS) entry which is preliminary data.</text>
</comment>
<organism evidence="1 2">
    <name type="scientific">Citricoccus parietis</name>
    <dbReference type="NCBI Taxonomy" id="592307"/>
    <lineage>
        <taxon>Bacteria</taxon>
        <taxon>Bacillati</taxon>
        <taxon>Actinomycetota</taxon>
        <taxon>Actinomycetes</taxon>
        <taxon>Micrococcales</taxon>
        <taxon>Micrococcaceae</taxon>
        <taxon>Citricoccus</taxon>
    </lineage>
</organism>
<proteinExistence type="predicted"/>